<feature type="domain" description="K Homology" evidence="4">
    <location>
        <begin position="24"/>
        <end position="97"/>
    </location>
</feature>
<dbReference type="InterPro" id="IPR004087">
    <property type="entry name" value="KH_dom"/>
</dbReference>
<dbReference type="SUPFAM" id="SSF54791">
    <property type="entry name" value="Eukaryotic type KH-domain (KH-domain type I)"/>
    <property type="match status" value="2"/>
</dbReference>
<dbReference type="Pfam" id="PF00013">
    <property type="entry name" value="KH_1"/>
    <property type="match status" value="2"/>
</dbReference>
<feature type="compositionally biased region" description="Polar residues" evidence="3">
    <location>
        <begin position="835"/>
        <end position="844"/>
    </location>
</feature>
<feature type="compositionally biased region" description="Basic and acidic residues" evidence="3">
    <location>
        <begin position="854"/>
        <end position="866"/>
    </location>
</feature>
<dbReference type="Proteomes" id="UP000050795">
    <property type="component" value="Unassembled WGS sequence"/>
</dbReference>
<evidence type="ECO:0000313" key="6">
    <source>
        <dbReference type="WBParaSite" id="TREG1_43540.1"/>
    </source>
</evidence>
<name>A0AA85JLD4_TRIRE</name>
<dbReference type="InterPro" id="IPR004088">
    <property type="entry name" value="KH_dom_type_1"/>
</dbReference>
<dbReference type="PROSITE" id="PS50084">
    <property type="entry name" value="KH_TYPE_1"/>
    <property type="match status" value="2"/>
</dbReference>
<evidence type="ECO:0000313" key="5">
    <source>
        <dbReference type="Proteomes" id="UP000050795"/>
    </source>
</evidence>
<dbReference type="AlphaFoldDB" id="A0AA85JLD4"/>
<evidence type="ECO:0000256" key="3">
    <source>
        <dbReference type="SAM" id="MobiDB-lite"/>
    </source>
</evidence>
<dbReference type="InterPro" id="IPR036612">
    <property type="entry name" value="KH_dom_type_1_sf"/>
</dbReference>
<dbReference type="CDD" id="cd22435">
    <property type="entry name" value="KH-I_NOVA_rpt1"/>
    <property type="match status" value="1"/>
</dbReference>
<dbReference type="PANTHER" id="PTHR10288">
    <property type="entry name" value="KH DOMAIN CONTAINING RNA BINDING PROTEIN"/>
    <property type="match status" value="1"/>
</dbReference>
<feature type="domain" description="K Homology" evidence="4">
    <location>
        <begin position="164"/>
        <end position="236"/>
    </location>
</feature>
<proteinExistence type="predicted"/>
<evidence type="ECO:0000256" key="1">
    <source>
        <dbReference type="ARBA" id="ARBA00022737"/>
    </source>
</evidence>
<feature type="compositionally biased region" description="Low complexity" evidence="3">
    <location>
        <begin position="675"/>
        <end position="689"/>
    </location>
</feature>
<dbReference type="GO" id="GO:0003723">
    <property type="term" value="F:RNA binding"/>
    <property type="evidence" value="ECO:0007669"/>
    <property type="project" value="UniProtKB-UniRule"/>
</dbReference>
<feature type="region of interest" description="Disordered" evidence="3">
    <location>
        <begin position="119"/>
        <end position="156"/>
    </location>
</feature>
<feature type="region of interest" description="Disordered" evidence="3">
    <location>
        <begin position="673"/>
        <end position="706"/>
    </location>
</feature>
<keyword evidence="5" id="KW-1185">Reference proteome</keyword>
<accession>A0AA85JLD4</accession>
<dbReference type="InterPro" id="IPR047276">
    <property type="entry name" value="KH-I_NOVA_rpt2"/>
</dbReference>
<dbReference type="SMART" id="SM00322">
    <property type="entry name" value="KH"/>
    <property type="match status" value="2"/>
</dbReference>
<feature type="compositionally biased region" description="Polar residues" evidence="3">
    <location>
        <begin position="144"/>
        <end position="156"/>
    </location>
</feature>
<dbReference type="Gene3D" id="3.30.1370.10">
    <property type="entry name" value="K Homology domain, type 1"/>
    <property type="match status" value="2"/>
</dbReference>
<protein>
    <recommendedName>
        <fullName evidence="4">K Homology domain-containing protein</fullName>
    </recommendedName>
</protein>
<keyword evidence="2" id="KW-0694">RNA-binding</keyword>
<sequence>MGETPEKSEKEVKGLSLCSRRRQEIIHLKILVPSIAVGAIIGKGGESIAKIQKETGARIKLSKVNDLYPGTEERVCLIQGTLEGVTRMHNYIMDCVLEKPECSDTPGTVVSCVTTNTAPASHSESIAPSSTAPDDSGHGVTHLNRGSTWTHGLESSGNRLPWGRHKQVKILVPNCTAGLVIGKLGSYVREIKDRTGAFIQISQKSVEINLLERCITIAGEPDQCRAAVDLVLAKIAEDPQSAIYPVISYSHVRGPVASAYPTGSPFAIMPAVRFPPCQASHLQLPPGRGVSGGGIEAWDGNASGGVGFSPVSNPFGSSLFQAALLQFQAAAIAANLSPTNYYPTLSPVDATAADMSTLTAHGLSTNISYMPSEDPSIPQPALPDYGQGLYSSTPTANVPLFGGSGGASGSGANPSGASGGPGGTLIHEGGWPVAESQIQTPACYDAAYPGPLNFAFYPANQSLLSAIASRHPSESYQSRGDVFAQANPYMTAISQQSFTIPYTTAPSLVGNTGGNPVGVPQIDPGSTHLATLYPGMSPLCLSQQYPTSVASEMDVKVPPVGQQSPSLNELLSSLRLSCNTEDVVSEINQAFSTLSHHGFLNLAGAGPFPLISPTGSQPPRYISPLFATHPPSSATDIRSSTILPDDASVGFFPGVRSSTVCDTGFINTTRQTAPSYSDASSSFHPSSQSFETPISKQTQPFSETISQYQHHHSTQSSCSQSSGCGPCEQEEKSNTFRRKSHDTQFCETATSLSADVDGGNDGLSSSCTGHTEVAVKQSTCSPKDIVCCSCADSSSSIHTPASSPSFGSCTCSNTLSLGDQVTQCEQSKPTITTVPSSTKVSALQGSKKSSNNNNKKETSQSNKNEADSHFYLTSTAYFKKNILQKNSTYN</sequence>
<feature type="compositionally biased region" description="Polar residues" evidence="3">
    <location>
        <begin position="690"/>
        <end position="705"/>
    </location>
</feature>
<reference evidence="6" key="2">
    <citation type="submission" date="2023-11" db="UniProtKB">
        <authorList>
            <consortium name="WormBaseParasite"/>
        </authorList>
    </citation>
    <scope>IDENTIFICATION</scope>
</reference>
<organism evidence="5 6">
    <name type="scientific">Trichobilharzia regenti</name>
    <name type="common">Nasal bird schistosome</name>
    <dbReference type="NCBI Taxonomy" id="157069"/>
    <lineage>
        <taxon>Eukaryota</taxon>
        <taxon>Metazoa</taxon>
        <taxon>Spiralia</taxon>
        <taxon>Lophotrochozoa</taxon>
        <taxon>Platyhelminthes</taxon>
        <taxon>Trematoda</taxon>
        <taxon>Digenea</taxon>
        <taxon>Strigeidida</taxon>
        <taxon>Schistosomatoidea</taxon>
        <taxon>Schistosomatidae</taxon>
        <taxon>Trichobilharzia</taxon>
    </lineage>
</organism>
<feature type="region of interest" description="Disordered" evidence="3">
    <location>
        <begin position="401"/>
        <end position="429"/>
    </location>
</feature>
<evidence type="ECO:0000259" key="4">
    <source>
        <dbReference type="SMART" id="SM00322"/>
    </source>
</evidence>
<dbReference type="CDD" id="cd22436">
    <property type="entry name" value="KH-I_NOVA_rpt2"/>
    <property type="match status" value="1"/>
</dbReference>
<evidence type="ECO:0000256" key="2">
    <source>
        <dbReference type="PROSITE-ProRule" id="PRU00117"/>
    </source>
</evidence>
<feature type="region of interest" description="Disordered" evidence="3">
    <location>
        <begin position="835"/>
        <end position="866"/>
    </location>
</feature>
<dbReference type="InterPro" id="IPR047275">
    <property type="entry name" value="KH-I_NOVA_rpt1"/>
</dbReference>
<keyword evidence="1" id="KW-0677">Repeat</keyword>
<dbReference type="WBParaSite" id="TREG1_43540.1">
    <property type="protein sequence ID" value="TREG1_43540.1"/>
    <property type="gene ID" value="TREG1_43540"/>
</dbReference>
<feature type="compositionally biased region" description="Polar residues" evidence="3">
    <location>
        <begin position="119"/>
        <end position="133"/>
    </location>
</feature>
<reference evidence="5" key="1">
    <citation type="submission" date="2022-06" db="EMBL/GenBank/DDBJ databases">
        <authorList>
            <person name="Berger JAMES D."/>
            <person name="Berger JAMES D."/>
        </authorList>
    </citation>
    <scope>NUCLEOTIDE SEQUENCE [LARGE SCALE GENOMIC DNA]</scope>
</reference>